<organism evidence="2 3">
    <name type="scientific">Daphnia magna</name>
    <dbReference type="NCBI Taxonomy" id="35525"/>
    <lineage>
        <taxon>Eukaryota</taxon>
        <taxon>Metazoa</taxon>
        <taxon>Ecdysozoa</taxon>
        <taxon>Arthropoda</taxon>
        <taxon>Crustacea</taxon>
        <taxon>Branchiopoda</taxon>
        <taxon>Diplostraca</taxon>
        <taxon>Cladocera</taxon>
        <taxon>Anomopoda</taxon>
        <taxon>Daphniidae</taxon>
        <taxon>Daphnia</taxon>
    </lineage>
</organism>
<protein>
    <submittedName>
        <fullName evidence="2">Uncharacterized protein</fullName>
    </submittedName>
</protein>
<name>A0ABR0AZV0_9CRUS</name>
<evidence type="ECO:0000256" key="1">
    <source>
        <dbReference type="SAM" id="MobiDB-lite"/>
    </source>
</evidence>
<gene>
    <name evidence="2" type="ORF">OUZ56_023782</name>
</gene>
<evidence type="ECO:0000313" key="3">
    <source>
        <dbReference type="Proteomes" id="UP001234178"/>
    </source>
</evidence>
<dbReference type="Proteomes" id="UP001234178">
    <property type="component" value="Unassembled WGS sequence"/>
</dbReference>
<evidence type="ECO:0000313" key="2">
    <source>
        <dbReference type="EMBL" id="KAK4030539.1"/>
    </source>
</evidence>
<keyword evidence="3" id="KW-1185">Reference proteome</keyword>
<proteinExistence type="predicted"/>
<feature type="compositionally biased region" description="Polar residues" evidence="1">
    <location>
        <begin position="1"/>
        <end position="10"/>
    </location>
</feature>
<dbReference type="EMBL" id="JAOYFB010000039">
    <property type="protein sequence ID" value="KAK4030539.1"/>
    <property type="molecule type" value="Genomic_DNA"/>
</dbReference>
<feature type="region of interest" description="Disordered" evidence="1">
    <location>
        <begin position="1"/>
        <end position="28"/>
    </location>
</feature>
<accession>A0ABR0AZV0</accession>
<reference evidence="2 3" key="1">
    <citation type="journal article" date="2023" name="Nucleic Acids Res.">
        <title>The hologenome of Daphnia magna reveals possible DNA methylation and microbiome-mediated evolution of the host genome.</title>
        <authorList>
            <person name="Chaturvedi A."/>
            <person name="Li X."/>
            <person name="Dhandapani V."/>
            <person name="Marshall H."/>
            <person name="Kissane S."/>
            <person name="Cuenca-Cambronero M."/>
            <person name="Asole G."/>
            <person name="Calvet F."/>
            <person name="Ruiz-Romero M."/>
            <person name="Marangio P."/>
            <person name="Guigo R."/>
            <person name="Rago D."/>
            <person name="Mirbahai L."/>
            <person name="Eastwood N."/>
            <person name="Colbourne J.K."/>
            <person name="Zhou J."/>
            <person name="Mallon E."/>
            <person name="Orsini L."/>
        </authorList>
    </citation>
    <scope>NUCLEOTIDE SEQUENCE [LARGE SCALE GENOMIC DNA]</scope>
    <source>
        <strain evidence="2">LRV0_1</strain>
    </source>
</reference>
<comment type="caution">
    <text evidence="2">The sequence shown here is derived from an EMBL/GenBank/DDBJ whole genome shotgun (WGS) entry which is preliminary data.</text>
</comment>
<sequence>MSFRSTISNYQRDHEAIPKEYTNPRSPGVSTEEIVRIEVIPAAGKEASYMAKRRAKIYVSTPLGSSFHLFSHNSNYLSGSLRDPSEWETQK</sequence>